<feature type="binding site" evidence="4">
    <location>
        <position position="2"/>
    </location>
    <ligand>
        <name>Ni(2+)</name>
        <dbReference type="ChEBI" id="CHEBI:49786"/>
    </ligand>
</feature>
<evidence type="ECO:0000313" key="13">
    <source>
        <dbReference type="Proteomes" id="UP000284051"/>
    </source>
</evidence>
<evidence type="ECO:0000313" key="10">
    <source>
        <dbReference type="EMBL" id="RHN05330.1"/>
    </source>
</evidence>
<dbReference type="EMBL" id="QRQN01000020">
    <property type="protein sequence ID" value="RHN05330.1"/>
    <property type="molecule type" value="Genomic_DNA"/>
</dbReference>
<dbReference type="EMBL" id="QSFP01000016">
    <property type="protein sequence ID" value="RHA65747.1"/>
    <property type="molecule type" value="Genomic_DNA"/>
</dbReference>
<feature type="binding site" evidence="4">
    <location>
        <position position="93"/>
    </location>
    <ligand>
        <name>Zn(2+)</name>
        <dbReference type="ChEBI" id="CHEBI:29105"/>
    </ligand>
</feature>
<keyword evidence="1 4" id="KW-0533">Nickel</keyword>
<evidence type="ECO:0000313" key="6">
    <source>
        <dbReference type="EMBL" id="MTR86250.1"/>
    </source>
</evidence>
<evidence type="ECO:0000313" key="9">
    <source>
        <dbReference type="EMBL" id="RHG27667.1"/>
    </source>
</evidence>
<evidence type="ECO:0000313" key="15">
    <source>
        <dbReference type="Proteomes" id="UP000478483"/>
    </source>
</evidence>
<dbReference type="PANTHER" id="PTHR34535:SF3">
    <property type="entry name" value="HYDROGENASE MATURATION FACTOR HYPA"/>
    <property type="match status" value="1"/>
</dbReference>
<protein>
    <recommendedName>
        <fullName evidence="4">Hydrogenase maturation factor HypA</fullName>
    </recommendedName>
</protein>
<evidence type="ECO:0000256" key="3">
    <source>
        <dbReference type="ARBA" id="ARBA00022833"/>
    </source>
</evidence>
<evidence type="ECO:0000313" key="11">
    <source>
        <dbReference type="Proteomes" id="UP000095350"/>
    </source>
</evidence>
<name>A0A173UYT5_9FIRM</name>
<evidence type="ECO:0000256" key="4">
    <source>
        <dbReference type="HAMAP-Rule" id="MF_00213"/>
    </source>
</evidence>
<evidence type="ECO:0000313" key="8">
    <source>
        <dbReference type="EMBL" id="RHA65747.1"/>
    </source>
</evidence>
<dbReference type="GeneID" id="61433919"/>
<dbReference type="Proteomes" id="UP000095350">
    <property type="component" value="Unassembled WGS sequence"/>
</dbReference>
<keyword evidence="3 4" id="KW-0862">Zinc</keyword>
<dbReference type="Proteomes" id="UP000284465">
    <property type="component" value="Unassembled WGS sequence"/>
</dbReference>
<dbReference type="HAMAP" id="MF_00213">
    <property type="entry name" value="HypA_HybF"/>
    <property type="match status" value="1"/>
</dbReference>
<dbReference type="InterPro" id="IPR000688">
    <property type="entry name" value="HypA/HybF"/>
</dbReference>
<evidence type="ECO:0000313" key="7">
    <source>
        <dbReference type="EMBL" id="MVQ46519.1"/>
    </source>
</evidence>
<dbReference type="Proteomes" id="UP000478483">
    <property type="component" value="Unassembled WGS sequence"/>
</dbReference>
<evidence type="ECO:0000313" key="5">
    <source>
        <dbReference type="EMBL" id="CUN20199.1"/>
    </source>
</evidence>
<dbReference type="Proteomes" id="UP000479531">
    <property type="component" value="Unassembled WGS sequence"/>
</dbReference>
<dbReference type="GO" id="GO:0008270">
    <property type="term" value="F:zinc ion binding"/>
    <property type="evidence" value="ECO:0007669"/>
    <property type="project" value="UniProtKB-UniRule"/>
</dbReference>
<dbReference type="EMBL" id="CYXZ01000018">
    <property type="protein sequence ID" value="CUN20199.1"/>
    <property type="molecule type" value="Genomic_DNA"/>
</dbReference>
<dbReference type="EMBL" id="QRID01000010">
    <property type="protein sequence ID" value="RHG27667.1"/>
    <property type="molecule type" value="Genomic_DNA"/>
</dbReference>
<dbReference type="PaxDb" id="166486-ERS852572_02425"/>
<accession>A0A173UYT5</accession>
<evidence type="ECO:0000313" key="12">
    <source>
        <dbReference type="Proteomes" id="UP000283586"/>
    </source>
</evidence>
<reference evidence="7 16" key="4">
    <citation type="submission" date="2019-10" db="EMBL/GenBank/DDBJ databases">
        <title>Roseburia spp. ameliorate alcoholic fatty liver via restoration of gut barrier function.</title>
        <authorList>
            <person name="Seo B."/>
            <person name="Ko G."/>
        </authorList>
    </citation>
    <scope>NUCLEOTIDE SEQUENCE [LARGE SCALE GENOMIC DNA]</scope>
    <source>
        <strain evidence="7 16">SNUG30017</strain>
    </source>
</reference>
<dbReference type="RefSeq" id="WP_006858490.1">
    <property type="nucleotide sequence ID" value="NZ_CABIYH010000018.1"/>
</dbReference>
<dbReference type="PIRSF" id="PIRSF004761">
    <property type="entry name" value="Hydrgn_mat_HypA"/>
    <property type="match status" value="1"/>
</dbReference>
<dbReference type="Proteomes" id="UP000283586">
    <property type="component" value="Unassembled WGS sequence"/>
</dbReference>
<dbReference type="GO" id="GO:0051604">
    <property type="term" value="P:protein maturation"/>
    <property type="evidence" value="ECO:0007669"/>
    <property type="project" value="InterPro"/>
</dbReference>
<feature type="binding site" evidence="4">
    <location>
        <position position="90"/>
    </location>
    <ligand>
        <name>Zn(2+)</name>
        <dbReference type="ChEBI" id="CHEBI:29105"/>
    </ligand>
</feature>
<reference evidence="6 15" key="3">
    <citation type="journal article" date="2019" name="Nat. Med.">
        <title>A library of human gut bacterial isolates paired with longitudinal multiomics data enables mechanistic microbiome research.</title>
        <authorList>
            <person name="Poyet M."/>
            <person name="Groussin M."/>
            <person name="Gibbons S.M."/>
            <person name="Avila-Pacheco J."/>
            <person name="Jiang X."/>
            <person name="Kearney S.M."/>
            <person name="Perrotta A.R."/>
            <person name="Berdy B."/>
            <person name="Zhao S."/>
            <person name="Lieberman T.D."/>
            <person name="Swanson P.K."/>
            <person name="Smith M."/>
            <person name="Roesemann S."/>
            <person name="Alexander J.E."/>
            <person name="Rich S.A."/>
            <person name="Livny J."/>
            <person name="Vlamakis H."/>
            <person name="Clish C."/>
            <person name="Bullock K."/>
            <person name="Deik A."/>
            <person name="Scott J."/>
            <person name="Pierce K.A."/>
            <person name="Xavier R.J."/>
            <person name="Alm E.J."/>
        </authorList>
    </citation>
    <scope>NUCLEOTIDE SEQUENCE [LARGE SCALE GENOMIC DNA]</scope>
    <source>
        <strain evidence="6 15">BIOML-A1</strain>
    </source>
</reference>
<dbReference type="PANTHER" id="PTHR34535">
    <property type="entry name" value="HYDROGENASE MATURATION FACTOR HYPA"/>
    <property type="match status" value="1"/>
</dbReference>
<reference evidence="5 11" key="1">
    <citation type="submission" date="2015-09" db="EMBL/GenBank/DDBJ databases">
        <authorList>
            <consortium name="Pathogen Informatics"/>
        </authorList>
    </citation>
    <scope>NUCLEOTIDE SEQUENCE [LARGE SCALE GENOMIC DNA]</scope>
    <source>
        <strain evidence="5 11">2789STDY5834960</strain>
    </source>
</reference>
<dbReference type="Pfam" id="PF01155">
    <property type="entry name" value="HypA"/>
    <property type="match status" value="1"/>
</dbReference>
<dbReference type="Gene3D" id="3.30.2320.80">
    <property type="match status" value="1"/>
</dbReference>
<dbReference type="AlphaFoldDB" id="A0A173UYT5"/>
<dbReference type="Proteomes" id="UP000284051">
    <property type="component" value="Unassembled WGS sequence"/>
</dbReference>
<gene>
    <name evidence="4 5" type="primary">hypA</name>
    <name evidence="9" type="ORF">DW264_11230</name>
    <name evidence="8" type="ORF">DW927_13545</name>
    <name evidence="10" type="ORF">DWZ31_14695</name>
    <name evidence="5" type="ORF">ERS852572_02425</name>
    <name evidence="7" type="ORF">GCK47_12585</name>
    <name evidence="6" type="ORF">GMD50_14655</name>
</gene>
<feature type="binding site" evidence="4">
    <location>
        <position position="77"/>
    </location>
    <ligand>
        <name>Zn(2+)</name>
        <dbReference type="ChEBI" id="CHEBI:29105"/>
    </ligand>
</feature>
<evidence type="ECO:0000313" key="16">
    <source>
        <dbReference type="Proteomes" id="UP000479531"/>
    </source>
</evidence>
<comment type="function">
    <text evidence="4">Involved in the maturation of [NiFe] hydrogenases. Required for nickel insertion into the metal center of the hydrogenase.</text>
</comment>
<dbReference type="OrthoDB" id="9800361at2"/>
<proteinExistence type="inferred from homology"/>
<dbReference type="EMBL" id="WNAJ01000019">
    <property type="protein sequence ID" value="MTR86250.1"/>
    <property type="molecule type" value="Genomic_DNA"/>
</dbReference>
<reference evidence="12 13" key="2">
    <citation type="submission" date="2018-08" db="EMBL/GenBank/DDBJ databases">
        <title>A genome reference for cultivated species of the human gut microbiota.</title>
        <authorList>
            <person name="Zou Y."/>
            <person name="Xue W."/>
            <person name="Luo G."/>
        </authorList>
    </citation>
    <scope>NUCLEOTIDE SEQUENCE [LARGE SCALE GENOMIC DNA]</scope>
    <source>
        <strain evidence="10 12">AF31-21AC</strain>
        <strain evidence="9 13">AM22-21LB</strain>
        <strain evidence="8 14">AM43-11</strain>
    </source>
</reference>
<feature type="binding site" evidence="4">
    <location>
        <position position="74"/>
    </location>
    <ligand>
        <name>Zn(2+)</name>
        <dbReference type="ChEBI" id="CHEBI:29105"/>
    </ligand>
</feature>
<evidence type="ECO:0000256" key="2">
    <source>
        <dbReference type="ARBA" id="ARBA00022723"/>
    </source>
</evidence>
<dbReference type="EMBL" id="WGGT01000016">
    <property type="protein sequence ID" value="MVQ46519.1"/>
    <property type="molecule type" value="Genomic_DNA"/>
</dbReference>
<organism evidence="5 11">
    <name type="scientific">Roseburia intestinalis</name>
    <dbReference type="NCBI Taxonomy" id="166486"/>
    <lineage>
        <taxon>Bacteria</taxon>
        <taxon>Bacillati</taxon>
        <taxon>Bacillota</taxon>
        <taxon>Clostridia</taxon>
        <taxon>Lachnospirales</taxon>
        <taxon>Lachnospiraceae</taxon>
        <taxon>Roseburia</taxon>
    </lineage>
</organism>
<evidence type="ECO:0000256" key="1">
    <source>
        <dbReference type="ARBA" id="ARBA00022596"/>
    </source>
</evidence>
<keyword evidence="2 4" id="KW-0479">Metal-binding</keyword>
<comment type="similarity">
    <text evidence="4">Belongs to the HypA/HybF family.</text>
</comment>
<dbReference type="STRING" id="166486.ERS852572_02425"/>
<dbReference type="GO" id="GO:0016151">
    <property type="term" value="F:nickel cation binding"/>
    <property type="evidence" value="ECO:0007669"/>
    <property type="project" value="UniProtKB-UniRule"/>
</dbReference>
<sequence>MHELGIVFHVIKSVEEIAQENELTKVSAVTLSIGEVSGIVPSYLTDCWRWAADRTEVLSGSELNIETIHAVTHCDDCGCEYDTVAHGKICPECGGEHTWLLCGNETMIKEIEVPEEEPVP</sequence>
<evidence type="ECO:0000313" key="14">
    <source>
        <dbReference type="Proteomes" id="UP000284465"/>
    </source>
</evidence>